<feature type="domain" description="DUF306" evidence="2">
    <location>
        <begin position="50"/>
        <end position="153"/>
    </location>
</feature>
<accession>A0A4R1GKE2</accession>
<dbReference type="Gene3D" id="2.40.128.270">
    <property type="match status" value="1"/>
</dbReference>
<feature type="signal peptide" evidence="1">
    <location>
        <begin position="1"/>
        <end position="27"/>
    </location>
</feature>
<evidence type="ECO:0000256" key="1">
    <source>
        <dbReference type="SAM" id="SignalP"/>
    </source>
</evidence>
<proteinExistence type="predicted"/>
<dbReference type="InterPro" id="IPR038670">
    <property type="entry name" value="HslJ-like_sf"/>
</dbReference>
<protein>
    <submittedName>
        <fullName evidence="3">Heat shock protein HslJ</fullName>
    </submittedName>
</protein>
<sequence length="180" mass="20018">MLIRRMCGYVSVLTMSAVLSACGNHQAVEQSMVPVAEDAAVSFYSQRADQLSGRWLIQSIGDRAIDSSKPLVIAFDDRSRVGGVAGCNRFLGAYMLTGDDELELQGLKVTRRICPDPVMMQERLLLNRLENVHSSRFTVEGSLLLFFEEGEEPIRLSRDVESMVNRSEIRSAMMVAQNQG</sequence>
<keyword evidence="4" id="KW-1185">Reference proteome</keyword>
<reference evidence="3 4" key="1">
    <citation type="submission" date="2019-03" db="EMBL/GenBank/DDBJ databases">
        <title>Genomic Encyclopedia of Archaeal and Bacterial Type Strains, Phase II (KMG-II): from individual species to whole genera.</title>
        <authorList>
            <person name="Goeker M."/>
        </authorList>
    </citation>
    <scope>NUCLEOTIDE SEQUENCE [LARGE SCALE GENOMIC DNA]</scope>
    <source>
        <strain evidence="3 4">DSM 27697</strain>
    </source>
</reference>
<dbReference type="Proteomes" id="UP000294546">
    <property type="component" value="Unassembled WGS sequence"/>
</dbReference>
<organism evidence="3 4">
    <name type="scientific">Marinobacterium mangrovicola</name>
    <dbReference type="NCBI Taxonomy" id="1476959"/>
    <lineage>
        <taxon>Bacteria</taxon>
        <taxon>Pseudomonadati</taxon>
        <taxon>Pseudomonadota</taxon>
        <taxon>Gammaproteobacteria</taxon>
        <taxon>Oceanospirillales</taxon>
        <taxon>Oceanospirillaceae</taxon>
        <taxon>Marinobacterium</taxon>
    </lineage>
</organism>
<dbReference type="PROSITE" id="PS51257">
    <property type="entry name" value="PROKAR_LIPOPROTEIN"/>
    <property type="match status" value="1"/>
</dbReference>
<keyword evidence="3" id="KW-0346">Stress response</keyword>
<evidence type="ECO:0000313" key="3">
    <source>
        <dbReference type="EMBL" id="TCK08814.1"/>
    </source>
</evidence>
<dbReference type="Pfam" id="PF03724">
    <property type="entry name" value="META"/>
    <property type="match status" value="1"/>
</dbReference>
<dbReference type="OrthoDB" id="5348860at2"/>
<dbReference type="PANTHER" id="PTHR35535:SF1">
    <property type="entry name" value="HEAT SHOCK PROTEIN HSLJ"/>
    <property type="match status" value="1"/>
</dbReference>
<dbReference type="InterPro" id="IPR005184">
    <property type="entry name" value="DUF306_Meta_HslJ"/>
</dbReference>
<dbReference type="PANTHER" id="PTHR35535">
    <property type="entry name" value="HEAT SHOCK PROTEIN HSLJ"/>
    <property type="match status" value="1"/>
</dbReference>
<keyword evidence="1" id="KW-0732">Signal</keyword>
<name>A0A4R1GKE2_9GAMM</name>
<evidence type="ECO:0000313" key="4">
    <source>
        <dbReference type="Proteomes" id="UP000294546"/>
    </source>
</evidence>
<gene>
    <name evidence="3" type="ORF">CLV83_0907</name>
</gene>
<comment type="caution">
    <text evidence="3">The sequence shown here is derived from an EMBL/GenBank/DDBJ whole genome shotgun (WGS) entry which is preliminary data.</text>
</comment>
<feature type="chain" id="PRO_5020482916" evidence="1">
    <location>
        <begin position="28"/>
        <end position="180"/>
    </location>
</feature>
<dbReference type="EMBL" id="SMFU01000007">
    <property type="protein sequence ID" value="TCK08814.1"/>
    <property type="molecule type" value="Genomic_DNA"/>
</dbReference>
<evidence type="ECO:0000259" key="2">
    <source>
        <dbReference type="Pfam" id="PF03724"/>
    </source>
</evidence>
<dbReference type="InterPro" id="IPR053147">
    <property type="entry name" value="Hsp_HslJ-like"/>
</dbReference>
<dbReference type="AlphaFoldDB" id="A0A4R1GKE2"/>